<name>A0A7W6PNR6_9HYPH</name>
<keyword evidence="3" id="KW-1185">Reference proteome</keyword>
<dbReference type="EMBL" id="JACIEC010000001">
    <property type="protein sequence ID" value="MBB4142195.1"/>
    <property type="molecule type" value="Genomic_DNA"/>
</dbReference>
<dbReference type="Proteomes" id="UP000519897">
    <property type="component" value="Unassembled WGS sequence"/>
</dbReference>
<proteinExistence type="predicted"/>
<accession>A0A7W6PNR6</accession>
<feature type="compositionally biased region" description="Low complexity" evidence="1">
    <location>
        <begin position="65"/>
        <end position="79"/>
    </location>
</feature>
<comment type="caution">
    <text evidence="2">The sequence shown here is derived from an EMBL/GenBank/DDBJ whole genome shotgun (WGS) entry which is preliminary data.</text>
</comment>
<reference evidence="2 3" key="1">
    <citation type="submission" date="2020-08" db="EMBL/GenBank/DDBJ databases">
        <title>Genomic Encyclopedia of Type Strains, Phase IV (KMG-IV): sequencing the most valuable type-strain genomes for metagenomic binning, comparative biology and taxonomic classification.</title>
        <authorList>
            <person name="Goeker M."/>
        </authorList>
    </citation>
    <scope>NUCLEOTIDE SEQUENCE [LARGE SCALE GENOMIC DNA]</scope>
    <source>
        <strain evidence="2 3">DSM 29514</strain>
    </source>
</reference>
<feature type="region of interest" description="Disordered" evidence="1">
    <location>
        <begin position="65"/>
        <end position="101"/>
    </location>
</feature>
<evidence type="ECO:0000256" key="1">
    <source>
        <dbReference type="SAM" id="MobiDB-lite"/>
    </source>
</evidence>
<sequence>MRTAMVIMTILGCDDSATDCQYVATLNQRWPSVELCNAVSEKELGRFANVSYPVVIAVCQDPTVASASPTAPKSTDTPDAPAPTPEETRQEEQSMAAKAMDRVKTILPTRDNVESLIKGPVRIVESGYSWVAQRLR</sequence>
<evidence type="ECO:0000313" key="2">
    <source>
        <dbReference type="EMBL" id="MBB4142195.1"/>
    </source>
</evidence>
<dbReference type="RefSeq" id="WP_062554489.1">
    <property type="nucleotide sequence ID" value="NZ_CP049250.1"/>
</dbReference>
<gene>
    <name evidence="2" type="ORF">GGQ72_000694</name>
</gene>
<protein>
    <submittedName>
        <fullName evidence="2">Uncharacterized protein</fullName>
    </submittedName>
</protein>
<dbReference type="AlphaFoldDB" id="A0A7W6PNR6"/>
<evidence type="ECO:0000313" key="3">
    <source>
        <dbReference type="Proteomes" id="UP000519897"/>
    </source>
</evidence>
<organism evidence="2 3">
    <name type="scientific">Rhizobium rhizoryzae</name>
    <dbReference type="NCBI Taxonomy" id="451876"/>
    <lineage>
        <taxon>Bacteria</taxon>
        <taxon>Pseudomonadati</taxon>
        <taxon>Pseudomonadota</taxon>
        <taxon>Alphaproteobacteria</taxon>
        <taxon>Hyphomicrobiales</taxon>
        <taxon>Rhizobiaceae</taxon>
        <taxon>Rhizobium/Agrobacterium group</taxon>
        <taxon>Rhizobium</taxon>
    </lineage>
</organism>